<feature type="domain" description="PLAT" evidence="3">
    <location>
        <begin position="1"/>
        <end position="55"/>
    </location>
</feature>
<evidence type="ECO:0000313" key="4">
    <source>
        <dbReference type="EMBL" id="CAF4355319.1"/>
    </source>
</evidence>
<keyword evidence="2" id="KW-0812">Transmembrane</keyword>
<dbReference type="SUPFAM" id="SSF49723">
    <property type="entry name" value="Lipase/lipooxygenase domain (PLAT/LH2 domain)"/>
    <property type="match status" value="1"/>
</dbReference>
<accession>A0A820L552</accession>
<evidence type="ECO:0000256" key="2">
    <source>
        <dbReference type="SAM" id="Phobius"/>
    </source>
</evidence>
<feature type="transmembrane region" description="Helical" evidence="2">
    <location>
        <begin position="139"/>
        <end position="164"/>
    </location>
</feature>
<protein>
    <recommendedName>
        <fullName evidence="3">PLAT domain-containing protein</fullName>
    </recommendedName>
</protein>
<dbReference type="Gene3D" id="2.60.60.20">
    <property type="entry name" value="PLAT/LH2 domain"/>
    <property type="match status" value="1"/>
</dbReference>
<dbReference type="PANTHER" id="PTHR10877:SF150">
    <property type="entry name" value="REJ DOMAIN-CONTAINING PROTEIN"/>
    <property type="match status" value="1"/>
</dbReference>
<feature type="transmembrane region" description="Helical" evidence="2">
    <location>
        <begin position="98"/>
        <end position="119"/>
    </location>
</feature>
<dbReference type="GO" id="GO:0016020">
    <property type="term" value="C:membrane"/>
    <property type="evidence" value="ECO:0007669"/>
    <property type="project" value="TreeGrafter"/>
</dbReference>
<evidence type="ECO:0000313" key="5">
    <source>
        <dbReference type="Proteomes" id="UP000663844"/>
    </source>
</evidence>
<evidence type="ECO:0000256" key="1">
    <source>
        <dbReference type="PROSITE-ProRule" id="PRU00152"/>
    </source>
</evidence>
<dbReference type="InterPro" id="IPR051223">
    <property type="entry name" value="Polycystin"/>
</dbReference>
<dbReference type="InterPro" id="IPR001024">
    <property type="entry name" value="PLAT/LH2_dom"/>
</dbReference>
<feature type="non-terminal residue" evidence="4">
    <location>
        <position position="1"/>
    </location>
</feature>
<proteinExistence type="predicted"/>
<dbReference type="GO" id="GO:0050982">
    <property type="term" value="P:detection of mechanical stimulus"/>
    <property type="evidence" value="ECO:0007669"/>
    <property type="project" value="TreeGrafter"/>
</dbReference>
<dbReference type="EMBL" id="CAJOAZ010021366">
    <property type="protein sequence ID" value="CAF4355319.1"/>
    <property type="molecule type" value="Genomic_DNA"/>
</dbReference>
<comment type="caution">
    <text evidence="1">Lacks conserved residue(s) required for the propagation of feature annotation.</text>
</comment>
<organism evidence="4 5">
    <name type="scientific">Adineta steineri</name>
    <dbReference type="NCBI Taxonomy" id="433720"/>
    <lineage>
        <taxon>Eukaryota</taxon>
        <taxon>Metazoa</taxon>
        <taxon>Spiralia</taxon>
        <taxon>Gnathifera</taxon>
        <taxon>Rotifera</taxon>
        <taxon>Eurotatoria</taxon>
        <taxon>Bdelloidea</taxon>
        <taxon>Adinetida</taxon>
        <taxon>Adinetidae</taxon>
        <taxon>Adineta</taxon>
    </lineage>
</organism>
<dbReference type="AlphaFoldDB" id="A0A820L552"/>
<keyword evidence="2" id="KW-1133">Transmembrane helix</keyword>
<dbReference type="GO" id="GO:0005262">
    <property type="term" value="F:calcium channel activity"/>
    <property type="evidence" value="ECO:0007669"/>
    <property type="project" value="TreeGrafter"/>
</dbReference>
<reference evidence="4" key="1">
    <citation type="submission" date="2021-02" db="EMBL/GenBank/DDBJ databases">
        <authorList>
            <person name="Nowell W R."/>
        </authorList>
    </citation>
    <scope>NUCLEOTIDE SEQUENCE</scope>
</reference>
<sequence>YIRIWHDNSGKGTSASWFLKYIIVRDLQTMEKSYFICQNWLAVEKGDGLIERILPYADESQKNQFSYLLSKQAYHSMSEGHLWFSIFSRPPSNKFTRVQRCTCCFVLLFTAMLLNILYYDQTNETKTNQTSGSLSFGPLYISSQQISIGIIVEILSFVPSLLLVQFFRRINPRNSHNQASSLRDAIYKIKQQKQPIS</sequence>
<dbReference type="Pfam" id="PF01477">
    <property type="entry name" value="PLAT"/>
    <property type="match status" value="1"/>
</dbReference>
<dbReference type="PROSITE" id="PS50095">
    <property type="entry name" value="PLAT"/>
    <property type="match status" value="1"/>
</dbReference>
<dbReference type="InterPro" id="IPR036392">
    <property type="entry name" value="PLAT/LH2_dom_sf"/>
</dbReference>
<keyword evidence="2" id="KW-0472">Membrane</keyword>
<dbReference type="PANTHER" id="PTHR10877">
    <property type="entry name" value="POLYCYSTIN FAMILY MEMBER"/>
    <property type="match status" value="1"/>
</dbReference>
<gene>
    <name evidence="4" type="ORF">OXD698_LOCUS49002</name>
</gene>
<evidence type="ECO:0000259" key="3">
    <source>
        <dbReference type="PROSITE" id="PS50095"/>
    </source>
</evidence>
<dbReference type="Proteomes" id="UP000663844">
    <property type="component" value="Unassembled WGS sequence"/>
</dbReference>
<name>A0A820L552_9BILA</name>
<comment type="caution">
    <text evidence="4">The sequence shown here is derived from an EMBL/GenBank/DDBJ whole genome shotgun (WGS) entry which is preliminary data.</text>
</comment>